<dbReference type="InterPro" id="IPR033725">
    <property type="entry name" value="LIM1_prickle"/>
</dbReference>
<evidence type="ECO:0000256" key="2">
    <source>
        <dbReference type="ARBA" id="ARBA00022723"/>
    </source>
</evidence>
<dbReference type="CDD" id="cd09415">
    <property type="entry name" value="LIM1_Prickle"/>
    <property type="match status" value="1"/>
</dbReference>
<feature type="domain" description="LIM zinc-binding" evidence="7">
    <location>
        <begin position="196"/>
        <end position="256"/>
    </location>
</feature>
<dbReference type="FunFam" id="2.10.110.10:FF:000035">
    <property type="entry name" value="prickle-like protein 2 isoform X1"/>
    <property type="match status" value="1"/>
</dbReference>
<dbReference type="Pfam" id="PF06297">
    <property type="entry name" value="PET"/>
    <property type="match status" value="1"/>
</dbReference>
<evidence type="ECO:0000259" key="7">
    <source>
        <dbReference type="PROSITE" id="PS50023"/>
    </source>
</evidence>
<feature type="non-terminal residue" evidence="9">
    <location>
        <position position="400"/>
    </location>
</feature>
<evidence type="ECO:0000313" key="11">
    <source>
        <dbReference type="Proteomes" id="UP000014760"/>
    </source>
</evidence>
<evidence type="ECO:0000256" key="4">
    <source>
        <dbReference type="ARBA" id="ARBA00022833"/>
    </source>
</evidence>
<dbReference type="PROSITE" id="PS50023">
    <property type="entry name" value="LIM_DOMAIN_2"/>
    <property type="match status" value="2"/>
</dbReference>
<keyword evidence="5 6" id="KW-0440">LIM domain</keyword>
<dbReference type="SUPFAM" id="SSF57716">
    <property type="entry name" value="Glucocorticoid receptor-like (DNA-binding domain)"/>
    <property type="match status" value="2"/>
</dbReference>
<proteinExistence type="inferred from homology"/>
<dbReference type="InterPro" id="IPR047120">
    <property type="entry name" value="Pk/Esn/Tes"/>
</dbReference>
<dbReference type="CDD" id="cd09827">
    <property type="entry name" value="PET_Prickle"/>
    <property type="match status" value="1"/>
</dbReference>
<dbReference type="HOGENOM" id="CLU_008937_1_2_1"/>
<evidence type="ECO:0000259" key="8">
    <source>
        <dbReference type="PROSITE" id="PS51303"/>
    </source>
</evidence>
<dbReference type="FunFam" id="2.10.110.10:FF:000005">
    <property type="entry name" value="Testin isoform 1"/>
    <property type="match status" value="1"/>
</dbReference>
<dbReference type="CDD" id="cd09420">
    <property type="entry name" value="LIM3_Prickle"/>
    <property type="match status" value="1"/>
</dbReference>
<sequence length="400" mass="44671">MTGLDPLMDRSHGNTMNKLLHDLHSRNSTSDDDSGCALEEYTWVPPGLTPVQVHQYMSSLPEEKVPYINSAGEKYRIRQLLQQLPPHDNEVRYCNGLSDEEKKELRLFSARRKREALGRGSVRPLAAEGVINCHQCQDLIKAGDMSIFASRAGANVSWHPGCFVCSMCKELLVDLIYFFRDGRVFCGRHHAETLKPRCAACDEIIFSDECTEAEGRSWHMKHFTCYECDANLGGERYIMREGRPYCCTCFEGMYAEYCDSCGEHIGVDQGQMTHDVLHWHASDTCFSCKACHRSLLGQPFLPKKGAIFCSLDCSKSSVEDDRLSDRGSQGSDPQFQMANEVCVRASIASDAMSTSNGHTTDDPMMTKQASITSNLNGHLASCDQLSESLTDHMKAEKVAC</sequence>
<gene>
    <name evidence="9" type="ORF">CAPTEDRAFT_175790</name>
</gene>
<dbReference type="STRING" id="283909.R7V0S8"/>
<dbReference type="OMA" id="CHEMSPE"/>
<evidence type="ECO:0000256" key="6">
    <source>
        <dbReference type="PROSITE-ProRule" id="PRU00125"/>
    </source>
</evidence>
<dbReference type="Proteomes" id="UP000014760">
    <property type="component" value="Unassembled WGS sequence"/>
</dbReference>
<keyword evidence="2 6" id="KW-0479">Metal-binding</keyword>
<protein>
    <submittedName>
        <fullName evidence="9 10">Uncharacterized protein</fullName>
    </submittedName>
</protein>
<reference evidence="11" key="1">
    <citation type="submission" date="2012-12" db="EMBL/GenBank/DDBJ databases">
        <authorList>
            <person name="Hellsten U."/>
            <person name="Grimwood J."/>
            <person name="Chapman J.A."/>
            <person name="Shapiro H."/>
            <person name="Aerts A."/>
            <person name="Otillar R.P."/>
            <person name="Terry A.Y."/>
            <person name="Boore J.L."/>
            <person name="Simakov O."/>
            <person name="Marletaz F."/>
            <person name="Cho S.-J."/>
            <person name="Edsinger-Gonzales E."/>
            <person name="Havlak P."/>
            <person name="Kuo D.-H."/>
            <person name="Larsson T."/>
            <person name="Lv J."/>
            <person name="Arendt D."/>
            <person name="Savage R."/>
            <person name="Osoegawa K."/>
            <person name="de Jong P."/>
            <person name="Lindberg D.R."/>
            <person name="Seaver E.C."/>
            <person name="Weisblat D.A."/>
            <person name="Putnam N.H."/>
            <person name="Grigoriev I.V."/>
            <person name="Rokhsar D.S."/>
        </authorList>
    </citation>
    <scope>NUCLEOTIDE SEQUENCE</scope>
    <source>
        <strain evidence="11">I ESC-2004</strain>
    </source>
</reference>
<feature type="domain" description="PET" evidence="8">
    <location>
        <begin position="22"/>
        <end position="130"/>
    </location>
</feature>
<evidence type="ECO:0000313" key="10">
    <source>
        <dbReference type="EnsemblMetazoa" id="CapteP175790"/>
    </source>
</evidence>
<dbReference type="EMBL" id="AMQN01005492">
    <property type="status" value="NOT_ANNOTATED_CDS"/>
    <property type="molecule type" value="Genomic_DNA"/>
</dbReference>
<reference evidence="10" key="3">
    <citation type="submission" date="2015-06" db="UniProtKB">
        <authorList>
            <consortium name="EnsemblMetazoa"/>
        </authorList>
    </citation>
    <scope>IDENTIFICATION</scope>
</reference>
<dbReference type="EMBL" id="KB296162">
    <property type="protein sequence ID" value="ELU12102.1"/>
    <property type="molecule type" value="Genomic_DNA"/>
</dbReference>
<keyword evidence="3" id="KW-0677">Repeat</keyword>
<evidence type="ECO:0000256" key="5">
    <source>
        <dbReference type="ARBA" id="ARBA00023038"/>
    </source>
</evidence>
<dbReference type="Gene3D" id="2.10.110.10">
    <property type="entry name" value="Cysteine Rich Protein"/>
    <property type="match status" value="3"/>
</dbReference>
<dbReference type="InterPro" id="IPR001781">
    <property type="entry name" value="Znf_LIM"/>
</dbReference>
<dbReference type="PROSITE" id="PS51303">
    <property type="entry name" value="PET"/>
    <property type="match status" value="1"/>
</dbReference>
<comment type="similarity">
    <text evidence="1">Belongs to the prickle / espinas / testin family.</text>
</comment>
<dbReference type="InterPro" id="IPR033726">
    <property type="entry name" value="LIM2_prickle"/>
</dbReference>
<dbReference type="OrthoDB" id="10069167at2759"/>
<dbReference type="GO" id="GO:0008270">
    <property type="term" value="F:zinc ion binding"/>
    <property type="evidence" value="ECO:0007669"/>
    <property type="project" value="InterPro"/>
</dbReference>
<dbReference type="AlphaFoldDB" id="R7V0S8"/>
<organism evidence="9">
    <name type="scientific">Capitella teleta</name>
    <name type="common">Polychaete worm</name>
    <dbReference type="NCBI Taxonomy" id="283909"/>
    <lineage>
        <taxon>Eukaryota</taxon>
        <taxon>Metazoa</taxon>
        <taxon>Spiralia</taxon>
        <taxon>Lophotrochozoa</taxon>
        <taxon>Annelida</taxon>
        <taxon>Polychaeta</taxon>
        <taxon>Sedentaria</taxon>
        <taxon>Scolecida</taxon>
        <taxon>Capitellidae</taxon>
        <taxon>Capitella</taxon>
    </lineage>
</organism>
<dbReference type="PANTHER" id="PTHR24211:SF20">
    <property type="entry name" value="PROTEIN ESPINAS-RELATED"/>
    <property type="match status" value="1"/>
</dbReference>
<dbReference type="InterPro" id="IPR010442">
    <property type="entry name" value="PET_domain"/>
</dbReference>
<dbReference type="SMART" id="SM00132">
    <property type="entry name" value="LIM"/>
    <property type="match status" value="3"/>
</dbReference>
<feature type="domain" description="LIM zinc-binding" evidence="7">
    <location>
        <begin position="131"/>
        <end position="195"/>
    </location>
</feature>
<dbReference type="Pfam" id="PF00412">
    <property type="entry name" value="LIM"/>
    <property type="match status" value="2"/>
</dbReference>
<dbReference type="InterPro" id="IPR033727">
    <property type="entry name" value="LIM3_prickle"/>
</dbReference>
<evidence type="ECO:0000256" key="1">
    <source>
        <dbReference type="ARBA" id="ARBA00008268"/>
    </source>
</evidence>
<keyword evidence="11" id="KW-1185">Reference proteome</keyword>
<dbReference type="PANTHER" id="PTHR24211">
    <property type="entry name" value="LIM DOMAIN-CONTAINING PROTEIN"/>
    <property type="match status" value="1"/>
</dbReference>
<accession>R7V0S8</accession>
<reference evidence="9 11" key="2">
    <citation type="journal article" date="2013" name="Nature">
        <title>Insights into bilaterian evolution from three spiralian genomes.</title>
        <authorList>
            <person name="Simakov O."/>
            <person name="Marletaz F."/>
            <person name="Cho S.J."/>
            <person name="Edsinger-Gonzales E."/>
            <person name="Havlak P."/>
            <person name="Hellsten U."/>
            <person name="Kuo D.H."/>
            <person name="Larsson T."/>
            <person name="Lv J."/>
            <person name="Arendt D."/>
            <person name="Savage R."/>
            <person name="Osoegawa K."/>
            <person name="de Jong P."/>
            <person name="Grimwood J."/>
            <person name="Chapman J.A."/>
            <person name="Shapiro H."/>
            <person name="Aerts A."/>
            <person name="Otillar R.P."/>
            <person name="Terry A.Y."/>
            <person name="Boore J.L."/>
            <person name="Grigoriev I.V."/>
            <person name="Lindberg D.R."/>
            <person name="Seaver E.C."/>
            <person name="Weisblat D.A."/>
            <person name="Putnam N.H."/>
            <person name="Rokhsar D.S."/>
        </authorList>
    </citation>
    <scope>NUCLEOTIDE SEQUENCE</scope>
    <source>
        <strain evidence="9 11">I ESC-2004</strain>
    </source>
</reference>
<dbReference type="PROSITE" id="PS00478">
    <property type="entry name" value="LIM_DOMAIN_1"/>
    <property type="match status" value="1"/>
</dbReference>
<dbReference type="CDD" id="cd09418">
    <property type="entry name" value="LIM2_Prickle"/>
    <property type="match status" value="1"/>
</dbReference>
<dbReference type="EnsemblMetazoa" id="CapteT175790">
    <property type="protein sequence ID" value="CapteP175790"/>
    <property type="gene ID" value="CapteG175790"/>
</dbReference>
<evidence type="ECO:0000313" key="9">
    <source>
        <dbReference type="EMBL" id="ELU12102.1"/>
    </source>
</evidence>
<evidence type="ECO:0000256" key="3">
    <source>
        <dbReference type="ARBA" id="ARBA00022737"/>
    </source>
</evidence>
<name>R7V0S8_CAPTE</name>
<keyword evidence="4 6" id="KW-0862">Zinc</keyword>
<dbReference type="InterPro" id="IPR033723">
    <property type="entry name" value="PET_prickle"/>
</dbReference>